<keyword evidence="5" id="KW-1185">Reference proteome</keyword>
<dbReference type="NCBIfam" id="TIGR01379">
    <property type="entry name" value="thiL"/>
    <property type="match status" value="1"/>
</dbReference>
<protein>
    <recommendedName>
        <fullName evidence="1">Thiamine-monophosphate kinase</fullName>
        <shortName evidence="1">TMP kinase</shortName>
        <shortName evidence="1">Thiamine-phosphate kinase</shortName>
        <ecNumber evidence="1">2.7.4.16</ecNumber>
    </recommendedName>
</protein>
<feature type="domain" description="PurM-like N-terminal" evidence="2">
    <location>
        <begin position="25"/>
        <end position="136"/>
    </location>
</feature>
<comment type="miscellaneous">
    <text evidence="1">Reaction mechanism of ThiL seems to utilize a direct, inline transfer of the gamma-phosphate of ATP to TMP rather than a phosphorylated enzyme intermediate.</text>
</comment>
<feature type="binding site" evidence="1">
    <location>
        <position position="43"/>
    </location>
    <ligand>
        <name>Mg(2+)</name>
        <dbReference type="ChEBI" id="CHEBI:18420"/>
        <label>2</label>
    </ligand>
</feature>
<dbReference type="EMBL" id="BMFR01000006">
    <property type="protein sequence ID" value="GGG73723.1"/>
    <property type="molecule type" value="Genomic_DNA"/>
</dbReference>
<feature type="binding site" evidence="1">
    <location>
        <position position="145"/>
    </location>
    <ligand>
        <name>ATP</name>
        <dbReference type="ChEBI" id="CHEBI:30616"/>
    </ligand>
</feature>
<feature type="binding site" evidence="1">
    <location>
        <position position="120"/>
    </location>
    <ligand>
        <name>Mg(2+)</name>
        <dbReference type="ChEBI" id="CHEBI:18420"/>
        <label>1</label>
    </ligand>
</feature>
<comment type="catalytic activity">
    <reaction evidence="1">
        <text>thiamine phosphate + ATP = thiamine diphosphate + ADP</text>
        <dbReference type="Rhea" id="RHEA:15913"/>
        <dbReference type="ChEBI" id="CHEBI:30616"/>
        <dbReference type="ChEBI" id="CHEBI:37575"/>
        <dbReference type="ChEBI" id="CHEBI:58937"/>
        <dbReference type="ChEBI" id="CHEBI:456216"/>
        <dbReference type="EC" id="2.7.4.16"/>
    </reaction>
</comment>
<feature type="binding site" evidence="1">
    <location>
        <position position="315"/>
    </location>
    <ligand>
        <name>substrate</name>
    </ligand>
</feature>
<feature type="binding site" evidence="1">
    <location>
        <position position="27"/>
    </location>
    <ligand>
        <name>Mg(2+)</name>
        <dbReference type="ChEBI" id="CHEBI:18420"/>
        <label>3</label>
    </ligand>
</feature>
<feature type="binding site" evidence="1">
    <location>
        <position position="209"/>
    </location>
    <ligand>
        <name>Mg(2+)</name>
        <dbReference type="ChEBI" id="CHEBI:18420"/>
        <label>3</label>
    </ligand>
</feature>
<dbReference type="HAMAP" id="MF_02128">
    <property type="entry name" value="TMP_kinase"/>
    <property type="match status" value="1"/>
</dbReference>
<dbReference type="PANTHER" id="PTHR30270:SF0">
    <property type="entry name" value="THIAMINE-MONOPHOSPHATE KINASE"/>
    <property type="match status" value="1"/>
</dbReference>
<keyword evidence="1" id="KW-0784">Thiamine biosynthesis</keyword>
<dbReference type="InterPro" id="IPR006283">
    <property type="entry name" value="ThiL-like"/>
</dbReference>
<accession>A0A917HBU1</accession>
<dbReference type="PANTHER" id="PTHR30270">
    <property type="entry name" value="THIAMINE-MONOPHOSPHATE KINASE"/>
    <property type="match status" value="1"/>
</dbReference>
<keyword evidence="1" id="KW-0547">Nucleotide-binding</keyword>
<feature type="binding site" evidence="1">
    <location>
        <position position="50"/>
    </location>
    <ligand>
        <name>substrate</name>
    </ligand>
</feature>
<keyword evidence="1" id="KW-0808">Transferase</keyword>
<dbReference type="Gene3D" id="3.30.1330.10">
    <property type="entry name" value="PurM-like, N-terminal domain"/>
    <property type="match status" value="1"/>
</dbReference>
<dbReference type="AlphaFoldDB" id="A0A917HBU1"/>
<dbReference type="Gene3D" id="3.90.650.10">
    <property type="entry name" value="PurM-like C-terminal domain"/>
    <property type="match status" value="1"/>
</dbReference>
<dbReference type="GO" id="GO:0000287">
    <property type="term" value="F:magnesium ion binding"/>
    <property type="evidence" value="ECO:0007669"/>
    <property type="project" value="UniProtKB-UniRule"/>
</dbReference>
<dbReference type="InterPro" id="IPR036676">
    <property type="entry name" value="PurM-like_C_sf"/>
</dbReference>
<keyword evidence="1" id="KW-0479">Metal-binding</keyword>
<keyword evidence="1 4" id="KW-0418">Kinase</keyword>
<dbReference type="SUPFAM" id="SSF56042">
    <property type="entry name" value="PurM C-terminal domain-like"/>
    <property type="match status" value="1"/>
</dbReference>
<feature type="binding site" evidence="1">
    <location>
        <position position="72"/>
    </location>
    <ligand>
        <name>Mg(2+)</name>
        <dbReference type="ChEBI" id="CHEBI:18420"/>
        <label>2</label>
    </ligand>
</feature>
<comment type="function">
    <text evidence="1">Catalyzes the ATP-dependent phosphorylation of thiamine-monophosphate (TMP) to form thiamine-pyrophosphate (TPP), the active form of vitamin B1.</text>
</comment>
<dbReference type="Pfam" id="PF00586">
    <property type="entry name" value="AIRS"/>
    <property type="match status" value="1"/>
</dbReference>
<dbReference type="InterPro" id="IPR010918">
    <property type="entry name" value="PurM-like_C_dom"/>
</dbReference>
<dbReference type="CDD" id="cd02194">
    <property type="entry name" value="ThiL"/>
    <property type="match status" value="1"/>
</dbReference>
<feature type="binding site" evidence="1">
    <location>
        <position position="102"/>
    </location>
    <ligand>
        <name>ATP</name>
        <dbReference type="ChEBI" id="CHEBI:30616"/>
    </ligand>
</feature>
<keyword evidence="1" id="KW-0460">Magnesium</keyword>
<feature type="binding site" evidence="1">
    <location>
        <position position="212"/>
    </location>
    <ligand>
        <name>Mg(2+)</name>
        <dbReference type="ChEBI" id="CHEBI:18420"/>
        <label>5</label>
    </ligand>
</feature>
<dbReference type="EC" id="2.7.4.16" evidence="1"/>
<comment type="caution">
    <text evidence="4">The sequence shown here is derived from an EMBL/GenBank/DDBJ whole genome shotgun (WGS) entry which is preliminary data.</text>
</comment>
<dbReference type="GO" id="GO:0009030">
    <property type="term" value="F:thiamine-phosphate kinase activity"/>
    <property type="evidence" value="ECO:0007669"/>
    <property type="project" value="UniProtKB-UniRule"/>
</dbReference>
<evidence type="ECO:0000313" key="4">
    <source>
        <dbReference type="EMBL" id="GGG73723.1"/>
    </source>
</evidence>
<evidence type="ECO:0000259" key="3">
    <source>
        <dbReference type="Pfam" id="PF02769"/>
    </source>
</evidence>
<proteinExistence type="inferred from homology"/>
<dbReference type="GO" id="GO:0005524">
    <property type="term" value="F:ATP binding"/>
    <property type="evidence" value="ECO:0007669"/>
    <property type="project" value="UniProtKB-UniRule"/>
</dbReference>
<dbReference type="GO" id="GO:0009228">
    <property type="term" value="P:thiamine biosynthetic process"/>
    <property type="evidence" value="ECO:0007669"/>
    <property type="project" value="UniProtKB-KW"/>
</dbReference>
<sequence>MDEFSFINSIKQSTYKQSTLLKGVGDDAAVFRQSSKDIVTAVDTFVEGIHFSRKTMDPFHIGNRALAANISDMAAMGASPVFYLVSIVIPSHWTEDELSQIYRGMQSLAKQYKIDLIGGDTVSGNELTISITVIGYAACGKARYRSTAVEGDIVFVTGTLGDSIAGYHILMNPGQFINKNYYYRRHQMPDPRVAFALELEDLQRVALNDISDGIANEAAEIAEASGVSITINYQQIPTSDSFSQFTVNQQRNWPLFGGEDFELLGAVPKRDWPLVQQAAQRTQTMVTEIGYVDIGKELVYLQEENGRKPLNKKGYTHFKQVKL</sequence>
<name>A0A917HBU1_9BACI</name>
<dbReference type="Pfam" id="PF02769">
    <property type="entry name" value="AIRS_C"/>
    <property type="match status" value="1"/>
</dbReference>
<organism evidence="4 5">
    <name type="scientific">Virgibacillus oceani</name>
    <dbReference type="NCBI Taxonomy" id="1479511"/>
    <lineage>
        <taxon>Bacteria</taxon>
        <taxon>Bacillati</taxon>
        <taxon>Bacillota</taxon>
        <taxon>Bacilli</taxon>
        <taxon>Bacillales</taxon>
        <taxon>Bacillaceae</taxon>
        <taxon>Virgibacillus</taxon>
    </lineage>
</organism>
<dbReference type="SUPFAM" id="SSF55326">
    <property type="entry name" value="PurM N-terminal domain-like"/>
    <property type="match status" value="1"/>
</dbReference>
<feature type="binding site" evidence="1">
    <location>
        <begin position="119"/>
        <end position="120"/>
    </location>
    <ligand>
        <name>ATP</name>
        <dbReference type="ChEBI" id="CHEBI:30616"/>
    </ligand>
</feature>
<gene>
    <name evidence="1 4" type="primary">thiL</name>
    <name evidence="4" type="ORF">GCM10011398_17770</name>
</gene>
<feature type="binding site" evidence="1">
    <location>
        <position position="43"/>
    </location>
    <ligand>
        <name>Mg(2+)</name>
        <dbReference type="ChEBI" id="CHEBI:18420"/>
        <label>1</label>
    </ligand>
</feature>
<reference evidence="4" key="2">
    <citation type="submission" date="2020-09" db="EMBL/GenBank/DDBJ databases">
        <authorList>
            <person name="Sun Q."/>
            <person name="Zhou Y."/>
        </authorList>
    </citation>
    <scope>NUCLEOTIDE SEQUENCE</scope>
    <source>
        <strain evidence="4">CGMCC 1.12754</strain>
    </source>
</reference>
<evidence type="ECO:0000313" key="5">
    <source>
        <dbReference type="Proteomes" id="UP000622860"/>
    </source>
</evidence>
<feature type="binding site" evidence="1">
    <location>
        <position position="259"/>
    </location>
    <ligand>
        <name>substrate</name>
    </ligand>
</feature>
<dbReference type="RefSeq" id="WP_188455042.1">
    <property type="nucleotide sequence ID" value="NZ_BMFR01000006.1"/>
</dbReference>
<dbReference type="Proteomes" id="UP000622860">
    <property type="component" value="Unassembled WGS sequence"/>
</dbReference>
<evidence type="ECO:0000256" key="1">
    <source>
        <dbReference type="HAMAP-Rule" id="MF_02128"/>
    </source>
</evidence>
<feature type="binding site" evidence="1">
    <location>
        <position position="27"/>
    </location>
    <ligand>
        <name>Mg(2+)</name>
        <dbReference type="ChEBI" id="CHEBI:18420"/>
        <label>4</label>
    </ligand>
</feature>
<feature type="domain" description="PurM-like C-terminal" evidence="3">
    <location>
        <begin position="150"/>
        <end position="293"/>
    </location>
</feature>
<comment type="pathway">
    <text evidence="1">Cofactor biosynthesis; thiamine diphosphate biosynthesis; thiamine diphosphate from thiamine phosphate: step 1/1.</text>
</comment>
<keyword evidence="1" id="KW-0067">ATP-binding</keyword>
<dbReference type="InterPro" id="IPR016188">
    <property type="entry name" value="PurM-like_N"/>
</dbReference>
<dbReference type="GO" id="GO:0009229">
    <property type="term" value="P:thiamine diphosphate biosynthetic process"/>
    <property type="evidence" value="ECO:0007669"/>
    <property type="project" value="UniProtKB-UniRule"/>
</dbReference>
<dbReference type="PIRSF" id="PIRSF005303">
    <property type="entry name" value="Thiam_monoph_kin"/>
    <property type="match status" value="1"/>
</dbReference>
<feature type="binding site" evidence="1">
    <location>
        <position position="211"/>
    </location>
    <ligand>
        <name>ATP</name>
        <dbReference type="ChEBI" id="CHEBI:30616"/>
    </ligand>
</feature>
<reference evidence="4" key="1">
    <citation type="journal article" date="2014" name="Int. J. Syst. Evol. Microbiol.">
        <title>Complete genome sequence of Corynebacterium casei LMG S-19264T (=DSM 44701T), isolated from a smear-ripened cheese.</title>
        <authorList>
            <consortium name="US DOE Joint Genome Institute (JGI-PGF)"/>
            <person name="Walter F."/>
            <person name="Albersmeier A."/>
            <person name="Kalinowski J."/>
            <person name="Ruckert C."/>
        </authorList>
    </citation>
    <scope>NUCLEOTIDE SEQUENCE</scope>
    <source>
        <strain evidence="4">CGMCC 1.12754</strain>
    </source>
</reference>
<comment type="similarity">
    <text evidence="1">Belongs to the thiamine-monophosphate kinase family.</text>
</comment>
<comment type="caution">
    <text evidence="1">Lacks conserved residue(s) required for the propagation of feature annotation.</text>
</comment>
<dbReference type="InterPro" id="IPR036921">
    <property type="entry name" value="PurM-like_N_sf"/>
</dbReference>
<feature type="binding site" evidence="1">
    <location>
        <position position="72"/>
    </location>
    <ligand>
        <name>Mg(2+)</name>
        <dbReference type="ChEBI" id="CHEBI:18420"/>
        <label>3</label>
    </ligand>
</feature>
<evidence type="ECO:0000259" key="2">
    <source>
        <dbReference type="Pfam" id="PF00586"/>
    </source>
</evidence>
<feature type="binding site" evidence="1">
    <location>
        <position position="72"/>
    </location>
    <ligand>
        <name>Mg(2+)</name>
        <dbReference type="ChEBI" id="CHEBI:18420"/>
        <label>4</label>
    </ligand>
</feature>